<dbReference type="PANTHER" id="PTHR10091">
    <property type="entry name" value="ALDOSE-1-EPIMERASE"/>
    <property type="match status" value="1"/>
</dbReference>
<feature type="region of interest" description="Disordered" evidence="9">
    <location>
        <begin position="25"/>
        <end position="54"/>
    </location>
</feature>
<evidence type="ECO:0000256" key="8">
    <source>
        <dbReference type="PIRSR" id="PIRSR005096-3"/>
    </source>
</evidence>
<keyword evidence="4 5" id="KW-0119">Carbohydrate metabolism</keyword>
<gene>
    <name evidence="10" type="ORF">EOE66_19530</name>
</gene>
<dbReference type="EMBL" id="SACR01000006">
    <property type="protein sequence ID" value="RVU43854.1"/>
    <property type="molecule type" value="Genomic_DNA"/>
</dbReference>
<proteinExistence type="inferred from homology"/>
<protein>
    <recommendedName>
        <fullName evidence="5">Aldose 1-epimerase</fullName>
        <ecNumber evidence="5">5.1.3.3</ecNumber>
    </recommendedName>
</protein>
<dbReference type="Proteomes" id="UP000285575">
    <property type="component" value="Unassembled WGS sequence"/>
</dbReference>
<dbReference type="OrthoDB" id="9779408at2"/>
<evidence type="ECO:0000256" key="6">
    <source>
        <dbReference type="PIRSR" id="PIRSR005096-1"/>
    </source>
</evidence>
<dbReference type="EC" id="5.1.3.3" evidence="5"/>
<dbReference type="PIRSF" id="PIRSF005096">
    <property type="entry name" value="GALM"/>
    <property type="match status" value="1"/>
</dbReference>
<dbReference type="InterPro" id="IPR014718">
    <property type="entry name" value="GH-type_carb-bd"/>
</dbReference>
<dbReference type="Pfam" id="PF01263">
    <property type="entry name" value="Aldose_epim"/>
    <property type="match status" value="1"/>
</dbReference>
<feature type="active site" description="Proton acceptor" evidence="6">
    <location>
        <position position="357"/>
    </location>
</feature>
<feature type="binding site" evidence="8">
    <location>
        <begin position="222"/>
        <end position="224"/>
    </location>
    <ligand>
        <name>beta-D-galactose</name>
        <dbReference type="ChEBI" id="CHEBI:27667"/>
    </ligand>
</feature>
<feature type="compositionally biased region" description="Low complexity" evidence="9">
    <location>
        <begin position="31"/>
        <end position="44"/>
    </location>
</feature>
<accession>A0A437RAZ9</accession>
<feature type="compositionally biased region" description="Basic residues" evidence="9">
    <location>
        <begin position="8"/>
        <end position="17"/>
    </location>
</feature>
<dbReference type="GO" id="GO:0033499">
    <property type="term" value="P:galactose catabolic process via UDP-galactose, Leloir pathway"/>
    <property type="evidence" value="ECO:0007669"/>
    <property type="project" value="TreeGrafter"/>
</dbReference>
<evidence type="ECO:0000256" key="1">
    <source>
        <dbReference type="ARBA" id="ARBA00005028"/>
    </source>
</evidence>
<evidence type="ECO:0000256" key="5">
    <source>
        <dbReference type="PIRNR" id="PIRNR005096"/>
    </source>
</evidence>
<organism evidence="10 11">
    <name type="scientific">Rubrivivax rivuli</name>
    <dbReference type="NCBI Taxonomy" id="1862385"/>
    <lineage>
        <taxon>Bacteria</taxon>
        <taxon>Pseudomonadati</taxon>
        <taxon>Pseudomonadota</taxon>
        <taxon>Betaproteobacteria</taxon>
        <taxon>Burkholderiales</taxon>
        <taxon>Sphaerotilaceae</taxon>
        <taxon>Rubrivivax</taxon>
    </lineage>
</organism>
<reference evidence="10 11" key="1">
    <citation type="submission" date="2019-01" db="EMBL/GenBank/DDBJ databases">
        <authorList>
            <person name="Chen W.-M."/>
        </authorList>
    </citation>
    <scope>NUCLEOTIDE SEQUENCE [LARGE SCALE GENOMIC DNA]</scope>
    <source>
        <strain evidence="10 11">KYPY4</strain>
    </source>
</reference>
<dbReference type="AlphaFoldDB" id="A0A437RAZ9"/>
<evidence type="ECO:0000313" key="10">
    <source>
        <dbReference type="EMBL" id="RVU43854.1"/>
    </source>
</evidence>
<dbReference type="InterPro" id="IPR015443">
    <property type="entry name" value="Aldose_1-epimerase"/>
</dbReference>
<dbReference type="GO" id="GO:0005737">
    <property type="term" value="C:cytoplasm"/>
    <property type="evidence" value="ECO:0007669"/>
    <property type="project" value="TreeGrafter"/>
</dbReference>
<evidence type="ECO:0000256" key="9">
    <source>
        <dbReference type="SAM" id="MobiDB-lite"/>
    </source>
</evidence>
<sequence length="394" mass="41674">MRGLRPGHLGRARRQRRGAGLLRRAGEGRRAAGAVGQGRPARPRLSVSGDLSAGAAAPPGWQVWRLGPADGLHIEVCELGARWMSCRVPLADGTLRETLLGHVDAAAHATEPGYLGAVVGRYANRLAGAAYTLDGQQHRLRPNEGPHQLHGGPEGFDRRRWRPVSSGPLHLRLQLLSPAGDQGHPGALRAEVEYRVDPTAAAVTVHFSAEVDAPCAASLASHAYFNLDGDARSVLGHRLQVAASHLLPVDATLIPTGVLAPVEGTPFDWRTARPIGAGLGQGEQQALAHGYDHCLALDAAAARGEVPAATLLSTDGRLQMQLHTSYPGLQVYSGNFLHASRGRDGLPLARHAGVALEPQFFPNAPNVPAWAGQGCIVRPGAPLSRWMRVAFEAA</sequence>
<feature type="binding site" evidence="8">
    <location>
        <begin position="124"/>
        <end position="125"/>
    </location>
    <ligand>
        <name>beta-D-galactose</name>
        <dbReference type="ChEBI" id="CHEBI:27667"/>
    </ligand>
</feature>
<name>A0A437RAZ9_9BURK</name>
<feature type="active site" description="Proton donor" evidence="6">
    <location>
        <position position="222"/>
    </location>
</feature>
<evidence type="ECO:0000256" key="7">
    <source>
        <dbReference type="PIRSR" id="PIRSR005096-2"/>
    </source>
</evidence>
<dbReference type="NCBIfam" id="NF008277">
    <property type="entry name" value="PRK11055.1"/>
    <property type="match status" value="1"/>
</dbReference>
<dbReference type="GO" id="GO:0030246">
    <property type="term" value="F:carbohydrate binding"/>
    <property type="evidence" value="ECO:0007669"/>
    <property type="project" value="InterPro"/>
</dbReference>
<evidence type="ECO:0000313" key="11">
    <source>
        <dbReference type="Proteomes" id="UP000285575"/>
    </source>
</evidence>
<keyword evidence="3 5" id="KW-0413">Isomerase</keyword>
<dbReference type="InterPro" id="IPR047215">
    <property type="entry name" value="Galactose_mutarotase-like"/>
</dbReference>
<feature type="binding site" evidence="7">
    <location>
        <position position="292"/>
    </location>
    <ligand>
        <name>beta-D-galactose</name>
        <dbReference type="ChEBI" id="CHEBI:27667"/>
    </ligand>
</feature>
<feature type="region of interest" description="Disordered" evidence="9">
    <location>
        <begin position="1"/>
        <end position="20"/>
    </location>
</feature>
<evidence type="ECO:0000256" key="2">
    <source>
        <dbReference type="ARBA" id="ARBA00006206"/>
    </source>
</evidence>
<comment type="pathway">
    <text evidence="1 5">Carbohydrate metabolism; hexose metabolism.</text>
</comment>
<dbReference type="UniPathway" id="UPA00242"/>
<comment type="similarity">
    <text evidence="2 5">Belongs to the aldose epimerase family.</text>
</comment>
<dbReference type="Gene3D" id="2.70.98.10">
    <property type="match status" value="1"/>
</dbReference>
<comment type="caution">
    <text evidence="10">The sequence shown here is derived from an EMBL/GenBank/DDBJ whole genome shotgun (WGS) entry which is preliminary data.</text>
</comment>
<dbReference type="InterPro" id="IPR011013">
    <property type="entry name" value="Gal_mutarotase_sf_dom"/>
</dbReference>
<evidence type="ECO:0000256" key="4">
    <source>
        <dbReference type="ARBA" id="ARBA00023277"/>
    </source>
</evidence>
<dbReference type="InterPro" id="IPR008183">
    <property type="entry name" value="Aldose_1/G6P_1-epimerase"/>
</dbReference>
<dbReference type="SUPFAM" id="SSF74650">
    <property type="entry name" value="Galactose mutarotase-like"/>
    <property type="match status" value="1"/>
</dbReference>
<dbReference type="PANTHER" id="PTHR10091:SF0">
    <property type="entry name" value="GALACTOSE MUTAROTASE"/>
    <property type="match status" value="1"/>
</dbReference>
<keyword evidence="11" id="KW-1185">Reference proteome</keyword>
<comment type="catalytic activity">
    <reaction evidence="5">
        <text>alpha-D-glucose = beta-D-glucose</text>
        <dbReference type="Rhea" id="RHEA:10264"/>
        <dbReference type="ChEBI" id="CHEBI:15903"/>
        <dbReference type="ChEBI" id="CHEBI:17925"/>
        <dbReference type="EC" id="5.1.3.3"/>
    </reaction>
</comment>
<dbReference type="GO" id="GO:0004034">
    <property type="term" value="F:aldose 1-epimerase activity"/>
    <property type="evidence" value="ECO:0007669"/>
    <property type="project" value="UniProtKB-EC"/>
</dbReference>
<dbReference type="CDD" id="cd09019">
    <property type="entry name" value="galactose_mutarotase_like"/>
    <property type="match status" value="1"/>
</dbReference>
<evidence type="ECO:0000256" key="3">
    <source>
        <dbReference type="ARBA" id="ARBA00023235"/>
    </source>
</evidence>
<dbReference type="GO" id="GO:0006006">
    <property type="term" value="P:glucose metabolic process"/>
    <property type="evidence" value="ECO:0007669"/>
    <property type="project" value="TreeGrafter"/>
</dbReference>